<feature type="compositionally biased region" description="Low complexity" evidence="1">
    <location>
        <begin position="236"/>
        <end position="248"/>
    </location>
</feature>
<dbReference type="Proteomes" id="UP000192247">
    <property type="component" value="Unassembled WGS sequence"/>
</dbReference>
<feature type="compositionally biased region" description="Low complexity" evidence="1">
    <location>
        <begin position="62"/>
        <end position="79"/>
    </location>
</feature>
<feature type="region of interest" description="Disordered" evidence="1">
    <location>
        <begin position="236"/>
        <end position="299"/>
    </location>
</feature>
<accession>A0A1V9WZX8</accession>
<feature type="compositionally biased region" description="Polar residues" evidence="1">
    <location>
        <begin position="105"/>
        <end position="114"/>
    </location>
</feature>
<protein>
    <submittedName>
        <fullName evidence="2">Uncharacterized protein</fullName>
    </submittedName>
</protein>
<sequence length="299" mass="33448">MNIRFLHFELQSVQNNRRRLNSSSLMKLFMDHRDNITPMSELSHEPSYESRFGFPLHHQPTSSHNSLQSSHSSPSSAISTEPRASYRRPNRGSSLDRSSIRVPHTQPSAQMEPMSSSYYLSTRDESPFSTVHQIPRYIRTISDRTMDSVNTGDPNAGTQGQPGMTNSATKLAPRVHIRTQQGRPPVVHMELSFNGRQPNSIGLTHSWSNHGLWQQQHPANNPGTPTRIEMRVHYAGSSSFPSTPSASGMPPRPPKPTATLASAVEAGRHEKQHGIQESIRVDHGMEPPEEESVSDRINR</sequence>
<feature type="compositionally biased region" description="Basic and acidic residues" evidence="1">
    <location>
        <begin position="266"/>
        <end position="286"/>
    </location>
</feature>
<evidence type="ECO:0000313" key="2">
    <source>
        <dbReference type="EMBL" id="OQR66865.1"/>
    </source>
</evidence>
<gene>
    <name evidence="2" type="ORF">BIW11_04899</name>
</gene>
<evidence type="ECO:0000256" key="1">
    <source>
        <dbReference type="SAM" id="MobiDB-lite"/>
    </source>
</evidence>
<proteinExistence type="predicted"/>
<dbReference type="EMBL" id="MNPL01030827">
    <property type="protein sequence ID" value="OQR66865.1"/>
    <property type="molecule type" value="Genomic_DNA"/>
</dbReference>
<feature type="region of interest" description="Disordered" evidence="1">
    <location>
        <begin position="40"/>
        <end position="114"/>
    </location>
</feature>
<reference evidence="2 3" key="1">
    <citation type="journal article" date="2017" name="Gigascience">
        <title>Draft genome of the honey bee ectoparasitic mite, Tropilaelaps mercedesae, is shaped by the parasitic life history.</title>
        <authorList>
            <person name="Dong X."/>
            <person name="Armstrong S.D."/>
            <person name="Xia D."/>
            <person name="Makepeace B.L."/>
            <person name="Darby A.C."/>
            <person name="Kadowaki T."/>
        </authorList>
    </citation>
    <scope>NUCLEOTIDE SEQUENCE [LARGE SCALE GENOMIC DNA]</scope>
    <source>
        <strain evidence="2">Wuxi-XJTLU</strain>
    </source>
</reference>
<feature type="non-terminal residue" evidence="2">
    <location>
        <position position="299"/>
    </location>
</feature>
<comment type="caution">
    <text evidence="2">The sequence shown here is derived from an EMBL/GenBank/DDBJ whole genome shotgun (WGS) entry which is preliminary data.</text>
</comment>
<organism evidence="2 3">
    <name type="scientific">Tropilaelaps mercedesae</name>
    <dbReference type="NCBI Taxonomy" id="418985"/>
    <lineage>
        <taxon>Eukaryota</taxon>
        <taxon>Metazoa</taxon>
        <taxon>Ecdysozoa</taxon>
        <taxon>Arthropoda</taxon>
        <taxon>Chelicerata</taxon>
        <taxon>Arachnida</taxon>
        <taxon>Acari</taxon>
        <taxon>Parasitiformes</taxon>
        <taxon>Mesostigmata</taxon>
        <taxon>Gamasina</taxon>
        <taxon>Dermanyssoidea</taxon>
        <taxon>Laelapidae</taxon>
        <taxon>Tropilaelaps</taxon>
    </lineage>
</organism>
<dbReference type="InParanoid" id="A0A1V9WZX8"/>
<dbReference type="AlphaFoldDB" id="A0A1V9WZX8"/>
<evidence type="ECO:0000313" key="3">
    <source>
        <dbReference type="Proteomes" id="UP000192247"/>
    </source>
</evidence>
<name>A0A1V9WZX8_9ACAR</name>
<keyword evidence="3" id="KW-1185">Reference proteome</keyword>